<gene>
    <name evidence="2" type="ORF">RJ641_007162</name>
</gene>
<sequence>MGACLEKTALTDDGVSGKALLMLGRVQYELQKLVDIYRTHIILTITTPSESHLSKLRTVEREKGKSKGGKGESFTSQQLQTVRDEYNEEVTLCIFRLKSLKEGQSRSLLTQAARHHVAQLNLFRKGLKSLEAVDTYVKLVTEQQHIEYHFDGPEDDGEDAVENHFDADDDGELSFDYRKNKQGPEISSNLMELDHVEHSTLGASIVEKAEAKLEQNQADINFVSVEPRASSQSAPLFAETIFDPADKIRQIEPSFAQKSYACALPTPVDTKNSISSRTNNSASQTRPVDGSGRTSNLWHSSPLEGKKNDKDSGYYNFSGPFLPSVLKESNINNASIRLPPPLTERISSTQSDVLISSDSKKVKRQAFSGPLTSKARPSKPPLSSGDPIPSIDVHQLASGLASSVPLPQPSSSPKVSPSASPPLASSPRISELHELPRPPISIYDKSARSSGLVGFSAPLVSRGQETSVTNKTPVVRSTASPLPAPPLSVPRSYSIPSSDQKAMALHVTKLLESPQHQDTAEETASPSFSPISLATMNIVTTVPEVTAVVGHVRGN</sequence>
<dbReference type="PANTHER" id="PTHR34119">
    <property type="entry name" value="HYDROXYPROLINE-RICH GLYCOPROTEIN-LIKE"/>
    <property type="match status" value="1"/>
</dbReference>
<feature type="compositionally biased region" description="Polar residues" evidence="1">
    <location>
        <begin position="463"/>
        <end position="478"/>
    </location>
</feature>
<dbReference type="CDD" id="cd07307">
    <property type="entry name" value="BAR"/>
    <property type="match status" value="1"/>
</dbReference>
<dbReference type="InterPro" id="IPR027267">
    <property type="entry name" value="AH/BAR_dom_sf"/>
</dbReference>
<proteinExistence type="predicted"/>
<name>A0AAN8VET4_9MAGN</name>
<protein>
    <recommendedName>
        <fullName evidence="4">Hydroxyproline-rich glycoprotein family protein</fullName>
    </recommendedName>
</protein>
<dbReference type="EMBL" id="JBAMMX010000014">
    <property type="protein sequence ID" value="KAK6928571.1"/>
    <property type="molecule type" value="Genomic_DNA"/>
</dbReference>
<dbReference type="InterPro" id="IPR037488">
    <property type="entry name" value="At2g33490-like"/>
</dbReference>
<reference evidence="2 3" key="1">
    <citation type="submission" date="2023-12" db="EMBL/GenBank/DDBJ databases">
        <title>A high-quality genome assembly for Dillenia turbinata (Dilleniales).</title>
        <authorList>
            <person name="Chanderbali A."/>
        </authorList>
    </citation>
    <scope>NUCLEOTIDE SEQUENCE [LARGE SCALE GENOMIC DNA]</scope>
    <source>
        <strain evidence="2">LSX21</strain>
        <tissue evidence="2">Leaf</tissue>
    </source>
</reference>
<dbReference type="AlphaFoldDB" id="A0AAN8VET4"/>
<evidence type="ECO:0000313" key="3">
    <source>
        <dbReference type="Proteomes" id="UP001370490"/>
    </source>
</evidence>
<dbReference type="Proteomes" id="UP001370490">
    <property type="component" value="Unassembled WGS sequence"/>
</dbReference>
<organism evidence="2 3">
    <name type="scientific">Dillenia turbinata</name>
    <dbReference type="NCBI Taxonomy" id="194707"/>
    <lineage>
        <taxon>Eukaryota</taxon>
        <taxon>Viridiplantae</taxon>
        <taxon>Streptophyta</taxon>
        <taxon>Embryophyta</taxon>
        <taxon>Tracheophyta</taxon>
        <taxon>Spermatophyta</taxon>
        <taxon>Magnoliopsida</taxon>
        <taxon>eudicotyledons</taxon>
        <taxon>Gunneridae</taxon>
        <taxon>Pentapetalae</taxon>
        <taxon>Dilleniales</taxon>
        <taxon>Dilleniaceae</taxon>
        <taxon>Dillenia</taxon>
    </lineage>
</organism>
<feature type="compositionally biased region" description="Low complexity" evidence="1">
    <location>
        <begin position="400"/>
        <end position="427"/>
    </location>
</feature>
<dbReference type="Gene3D" id="1.20.1270.60">
    <property type="entry name" value="Arfaptin homology (AH) domain/BAR domain"/>
    <property type="match status" value="1"/>
</dbReference>
<evidence type="ECO:0008006" key="4">
    <source>
        <dbReference type="Google" id="ProtNLM"/>
    </source>
</evidence>
<feature type="region of interest" description="Disordered" evidence="1">
    <location>
        <begin position="463"/>
        <end position="495"/>
    </location>
</feature>
<feature type="region of interest" description="Disordered" evidence="1">
    <location>
        <begin position="266"/>
        <end position="314"/>
    </location>
</feature>
<dbReference type="SUPFAM" id="SSF103657">
    <property type="entry name" value="BAR/IMD domain-like"/>
    <property type="match status" value="1"/>
</dbReference>
<evidence type="ECO:0000256" key="1">
    <source>
        <dbReference type="SAM" id="MobiDB-lite"/>
    </source>
</evidence>
<accession>A0AAN8VET4</accession>
<dbReference type="PANTHER" id="PTHR34119:SF19">
    <property type="entry name" value="HYDROXYPROLINE-RICH GLYCOPROTEIN FAMILY PROTEIN"/>
    <property type="match status" value="1"/>
</dbReference>
<evidence type="ECO:0000313" key="2">
    <source>
        <dbReference type="EMBL" id="KAK6928571.1"/>
    </source>
</evidence>
<comment type="caution">
    <text evidence="2">The sequence shown here is derived from an EMBL/GenBank/DDBJ whole genome shotgun (WGS) entry which is preliminary data.</text>
</comment>
<feature type="compositionally biased region" description="Polar residues" evidence="1">
    <location>
        <begin position="269"/>
        <end position="299"/>
    </location>
</feature>
<feature type="region of interest" description="Disordered" evidence="1">
    <location>
        <begin position="350"/>
        <end position="436"/>
    </location>
</feature>
<keyword evidence="3" id="KW-1185">Reference proteome</keyword>